<evidence type="ECO:0000313" key="6">
    <source>
        <dbReference type="Proteomes" id="UP000663801"/>
    </source>
</evidence>
<dbReference type="InterPro" id="IPR002510">
    <property type="entry name" value="Metalloprtase-TldD/E_N"/>
</dbReference>
<dbReference type="Pfam" id="PF19289">
    <property type="entry name" value="PmbA_TldD_3rd"/>
    <property type="match status" value="1"/>
</dbReference>
<dbReference type="EMBL" id="JAERWL010000005">
    <property type="protein sequence ID" value="MBM9475592.1"/>
    <property type="molecule type" value="Genomic_DNA"/>
</dbReference>
<dbReference type="RefSeq" id="WP_205255703.1">
    <property type="nucleotide sequence ID" value="NZ_BAAAPV010000002.1"/>
</dbReference>
<proteinExistence type="inferred from homology"/>
<dbReference type="AlphaFoldDB" id="A0A939C4V1"/>
<organism evidence="5 6">
    <name type="scientific">Nakamurella flavida</name>
    <dbReference type="NCBI Taxonomy" id="363630"/>
    <lineage>
        <taxon>Bacteria</taxon>
        <taxon>Bacillati</taxon>
        <taxon>Actinomycetota</taxon>
        <taxon>Actinomycetes</taxon>
        <taxon>Nakamurellales</taxon>
        <taxon>Nakamurellaceae</taxon>
        <taxon>Nakamurella</taxon>
    </lineage>
</organism>
<comment type="similarity">
    <text evidence="1">Belongs to the peptidase U62 family.</text>
</comment>
<feature type="compositionally biased region" description="Low complexity" evidence="2">
    <location>
        <begin position="105"/>
        <end position="132"/>
    </location>
</feature>
<dbReference type="SUPFAM" id="SSF111283">
    <property type="entry name" value="Putative modulator of DNA gyrase, PmbA/TldD"/>
    <property type="match status" value="1"/>
</dbReference>
<dbReference type="InterPro" id="IPR045569">
    <property type="entry name" value="Metalloprtase-TldD/E_C"/>
</dbReference>
<evidence type="ECO:0000256" key="1">
    <source>
        <dbReference type="ARBA" id="ARBA00005836"/>
    </source>
</evidence>
<dbReference type="PANTHER" id="PTHR43666:SF1">
    <property type="entry name" value="CONSERVED PROTEIN"/>
    <property type="match status" value="1"/>
</dbReference>
<evidence type="ECO:0000259" key="3">
    <source>
        <dbReference type="Pfam" id="PF01523"/>
    </source>
</evidence>
<sequence length="485" mass="50922">MTPASGALPPAGPATPGLLAPQDIVEIALAASRTDGCIVIVQPTSRANVRWANNTVTTNGVSDTLTWWVIAVQGGAAGTVAASASAAGSREQVAETVRQAEDAARAAAQAGPAQDLQPLVGTGDDSTGTDDAAFATAPAQTSFAVYRDLLPTLGAAFGAARSRDEILYGFARHEQATTYLGTSTGLRRRWVQPTGTVELNAKSADLARSSWSALSTADFVGVDVSAMADNLSERLGWSTRQIELPAGRYDTLLPPTAVADFMIPLVWRAGARAAHEGRSPFSAPGGGTRAGERLTDQALSLYTDPLADGIETAPFVVAAESSEDLSVFDNGAPVGRTTLVQGGAVGSLAHTRASAQRYDEPFTPVTDNLTLIGGDQRRTTADLIAGLERGLLLTSQWYLREVDPQSMLTTGVTRDGVFLVEGGEIVGACNNFRFNMSPLDVLRRAGDVGATQPTLSREWSDWFTRTAMPPMVVHDFVMSSVSQAK</sequence>
<dbReference type="PANTHER" id="PTHR43666">
    <property type="entry name" value="TLDD PROTEIN"/>
    <property type="match status" value="1"/>
</dbReference>
<keyword evidence="6" id="KW-1185">Reference proteome</keyword>
<evidence type="ECO:0000256" key="2">
    <source>
        <dbReference type="SAM" id="MobiDB-lite"/>
    </source>
</evidence>
<dbReference type="GO" id="GO:0008237">
    <property type="term" value="F:metallopeptidase activity"/>
    <property type="evidence" value="ECO:0007669"/>
    <property type="project" value="InterPro"/>
</dbReference>
<feature type="domain" description="Metalloprotease TldD/E N-terminal" evidence="3">
    <location>
        <begin position="42"/>
        <end position="104"/>
    </location>
</feature>
<gene>
    <name evidence="5" type="ORF">JL107_03945</name>
</gene>
<feature type="domain" description="Metalloprotease TldD/E C-terminal" evidence="4">
    <location>
        <begin position="247"/>
        <end position="479"/>
    </location>
</feature>
<evidence type="ECO:0000259" key="4">
    <source>
        <dbReference type="Pfam" id="PF19289"/>
    </source>
</evidence>
<dbReference type="Pfam" id="PF01523">
    <property type="entry name" value="PmbA_TldD_1st"/>
    <property type="match status" value="1"/>
</dbReference>
<feature type="region of interest" description="Disordered" evidence="2">
    <location>
        <begin position="103"/>
        <end position="132"/>
    </location>
</feature>
<dbReference type="Proteomes" id="UP000663801">
    <property type="component" value="Unassembled WGS sequence"/>
</dbReference>
<protein>
    <submittedName>
        <fullName evidence="5">TldD/PmbA family protein</fullName>
    </submittedName>
</protein>
<reference evidence="5" key="1">
    <citation type="submission" date="2021-01" db="EMBL/GenBank/DDBJ databases">
        <title>KCTC 19127 draft genome.</title>
        <authorList>
            <person name="An D."/>
        </authorList>
    </citation>
    <scope>NUCLEOTIDE SEQUENCE</scope>
    <source>
        <strain evidence="5">KCTC 19127</strain>
    </source>
</reference>
<evidence type="ECO:0000313" key="5">
    <source>
        <dbReference type="EMBL" id="MBM9475592.1"/>
    </source>
</evidence>
<dbReference type="Gene3D" id="3.30.2290.10">
    <property type="entry name" value="PmbA/TldD superfamily"/>
    <property type="match status" value="1"/>
</dbReference>
<dbReference type="InterPro" id="IPR036059">
    <property type="entry name" value="TldD/PmbA_sf"/>
</dbReference>
<dbReference type="GO" id="GO:0006508">
    <property type="term" value="P:proteolysis"/>
    <property type="evidence" value="ECO:0007669"/>
    <property type="project" value="InterPro"/>
</dbReference>
<accession>A0A939C4V1</accession>
<name>A0A939C4V1_9ACTN</name>
<dbReference type="InterPro" id="IPR035068">
    <property type="entry name" value="TldD/PmbA_N"/>
</dbReference>
<comment type="caution">
    <text evidence="5">The sequence shown here is derived from an EMBL/GenBank/DDBJ whole genome shotgun (WGS) entry which is preliminary data.</text>
</comment>